<evidence type="ECO:0000313" key="2">
    <source>
        <dbReference type="EMBL" id="ORX95424.1"/>
    </source>
</evidence>
<feature type="domain" description="Rhodanese" evidence="1">
    <location>
        <begin position="20"/>
        <end position="49"/>
    </location>
</feature>
<sequence length="312" mass="35353">MSEGVKRSLEKCLGDLVVPRILDLRSEEEFRAKRIKNSTNIPYEELARRWFELPHRRNPFIILLPKDLHGIPDRLQEWTITEAFANTPEFWAAAEELGVVAEGPERSVNLLFSPCPFLEENIEEIEDRLVKGTRSETLSCCDVGCGSGRDVAWLCSRSKVSWSAHAADSWLGSLNRTRQLANSLNLSEKVTTCGARFTSEGTVKSVDSSKSEYTHEGASFLDKQFDLVICIRFLERSSFSIIDKLVAPGGILLYSTFVDGVIEFDKPSGKNHRLELGELKEYFGHYTILHDRIEYIEDGRPVNSFLAQKPQH</sequence>
<dbReference type="Proteomes" id="UP000193498">
    <property type="component" value="Unassembled WGS sequence"/>
</dbReference>
<dbReference type="FunCoup" id="A0A1Y1YCT7">
    <property type="interactions" value="242"/>
</dbReference>
<comment type="caution">
    <text evidence="2">The sequence shown here is derived from an EMBL/GenBank/DDBJ whole genome shotgun (WGS) entry which is preliminary data.</text>
</comment>
<protein>
    <recommendedName>
        <fullName evidence="1">Rhodanese domain-containing protein</fullName>
    </recommendedName>
</protein>
<accession>A0A1Y1YCT7</accession>
<keyword evidence="3" id="KW-1185">Reference proteome</keyword>
<name>A0A1Y1YCT7_9FUNG</name>
<evidence type="ECO:0000259" key="1">
    <source>
        <dbReference type="PROSITE" id="PS50206"/>
    </source>
</evidence>
<dbReference type="AlphaFoldDB" id="A0A1Y1YCT7"/>
<reference evidence="2 3" key="1">
    <citation type="submission" date="2016-07" db="EMBL/GenBank/DDBJ databases">
        <title>Pervasive Adenine N6-methylation of Active Genes in Fungi.</title>
        <authorList>
            <consortium name="DOE Joint Genome Institute"/>
            <person name="Mondo S.J."/>
            <person name="Dannebaum R.O."/>
            <person name="Kuo R.C."/>
            <person name="Labutti K."/>
            <person name="Haridas S."/>
            <person name="Kuo A."/>
            <person name="Salamov A."/>
            <person name="Ahrendt S.R."/>
            <person name="Lipzen A."/>
            <person name="Sullivan W."/>
            <person name="Andreopoulos W.B."/>
            <person name="Clum A."/>
            <person name="Lindquist E."/>
            <person name="Daum C."/>
            <person name="Ramamoorthy G.K."/>
            <person name="Gryganskyi A."/>
            <person name="Culley D."/>
            <person name="Magnuson J.K."/>
            <person name="James T.Y."/>
            <person name="O'Malley M.A."/>
            <person name="Stajich J.E."/>
            <person name="Spatafora J.W."/>
            <person name="Visel A."/>
            <person name="Grigoriev I.V."/>
        </authorList>
    </citation>
    <scope>NUCLEOTIDE SEQUENCE [LARGE SCALE GENOMIC DNA]</scope>
    <source>
        <strain evidence="2 3">CBS 931.73</strain>
    </source>
</reference>
<dbReference type="SUPFAM" id="SSF52821">
    <property type="entry name" value="Rhodanese/Cell cycle control phosphatase"/>
    <property type="match status" value="1"/>
</dbReference>
<dbReference type="EMBL" id="MCFE01000176">
    <property type="protein sequence ID" value="ORX95424.1"/>
    <property type="molecule type" value="Genomic_DNA"/>
</dbReference>
<proteinExistence type="predicted"/>
<dbReference type="SUPFAM" id="SSF53335">
    <property type="entry name" value="S-adenosyl-L-methionine-dependent methyltransferases"/>
    <property type="match status" value="1"/>
</dbReference>
<dbReference type="InParanoid" id="A0A1Y1YCT7"/>
<evidence type="ECO:0000313" key="3">
    <source>
        <dbReference type="Proteomes" id="UP000193498"/>
    </source>
</evidence>
<dbReference type="InterPro" id="IPR029063">
    <property type="entry name" value="SAM-dependent_MTases_sf"/>
</dbReference>
<dbReference type="CDD" id="cd00158">
    <property type="entry name" value="RHOD"/>
    <property type="match status" value="1"/>
</dbReference>
<dbReference type="OrthoDB" id="74240at2759"/>
<organism evidence="2 3">
    <name type="scientific">Basidiobolus meristosporus CBS 931.73</name>
    <dbReference type="NCBI Taxonomy" id="1314790"/>
    <lineage>
        <taxon>Eukaryota</taxon>
        <taxon>Fungi</taxon>
        <taxon>Fungi incertae sedis</taxon>
        <taxon>Zoopagomycota</taxon>
        <taxon>Entomophthoromycotina</taxon>
        <taxon>Basidiobolomycetes</taxon>
        <taxon>Basidiobolales</taxon>
        <taxon>Basidiobolaceae</taxon>
        <taxon>Basidiobolus</taxon>
    </lineage>
</organism>
<dbReference type="Gene3D" id="3.40.250.10">
    <property type="entry name" value="Rhodanese-like domain"/>
    <property type="match status" value="1"/>
</dbReference>
<gene>
    <name evidence="2" type="ORF">K493DRAFT_315001</name>
</gene>
<dbReference type="InterPro" id="IPR001763">
    <property type="entry name" value="Rhodanese-like_dom"/>
</dbReference>
<dbReference type="InterPro" id="IPR036873">
    <property type="entry name" value="Rhodanese-like_dom_sf"/>
</dbReference>
<dbReference type="Gene3D" id="3.40.50.150">
    <property type="entry name" value="Vaccinia Virus protein VP39"/>
    <property type="match status" value="1"/>
</dbReference>
<dbReference type="PROSITE" id="PS50206">
    <property type="entry name" value="RHODANESE_3"/>
    <property type="match status" value="1"/>
</dbReference>